<dbReference type="Pfam" id="PF02720">
    <property type="entry name" value="DUF222"/>
    <property type="match status" value="1"/>
</dbReference>
<dbReference type="CDD" id="cd00085">
    <property type="entry name" value="HNHc"/>
    <property type="match status" value="1"/>
</dbReference>
<dbReference type="RefSeq" id="WP_093401267.1">
    <property type="nucleotide sequence ID" value="NZ_BOPD01000023.1"/>
</dbReference>
<feature type="region of interest" description="Disordered" evidence="1">
    <location>
        <begin position="407"/>
        <end position="451"/>
    </location>
</feature>
<accession>A0A9W5XL93</accession>
<evidence type="ECO:0000313" key="3">
    <source>
        <dbReference type="EMBL" id="GIJ34744.1"/>
    </source>
</evidence>
<name>A0A9W5XL93_9ACTN</name>
<gene>
    <name evidence="3" type="ORF">Vse01_38920</name>
</gene>
<dbReference type="InterPro" id="IPR003615">
    <property type="entry name" value="HNH_nuc"/>
</dbReference>
<sequence>MLEELERAEVATRSCVDAAVWAMPESELIDALEAAHRLEQRLAATKLALVRELDGRGVAVAQGASSTAVWLRDRLRLGVPAARRLVDLAEALDRESDEMTAALAAGRIDLEQVRAIADVAATVRGAAGTEAAGSAVELLLDWAGQFDPSALRRLGSRILEHVAPEVAEAVTGRALEAEAARAARDRQITLSDLRDGRTRLAGSLDAETAALLRAAIEPLTGPAGPDDPRSPGQRRHDALGDICRLVLGAGELPGHGADTAQIVVTTGLDTLTGSLGPGTLDSGVTLTPATVRRLACDAAVLPAVLGGAGQVLDVGRRRRLITGPLRRALVLRDRGCAFPGCDRPPRWCEGHHLRHWADGGVTSLANAVLLCRHHHRQVHHHGWQVHLAADGHPEFIPPAWLDPDQRPCRNHLHHSPAPGTPWPVDPASGRSKPLTSMPVGAGSPTSVSTAPAQMVSVPAGSRLLTQVPAGPRARAEVTRAAASRESRLPGGAERQAARRPSGRPVRRTHPP</sequence>
<dbReference type="GO" id="GO:0004519">
    <property type="term" value="F:endonuclease activity"/>
    <property type="evidence" value="ECO:0007669"/>
    <property type="project" value="UniProtKB-KW"/>
</dbReference>
<evidence type="ECO:0000313" key="4">
    <source>
        <dbReference type="Proteomes" id="UP000607311"/>
    </source>
</evidence>
<dbReference type="Proteomes" id="UP000607311">
    <property type="component" value="Unassembled WGS sequence"/>
</dbReference>
<feature type="domain" description="HNH nuclease" evidence="2">
    <location>
        <begin position="324"/>
        <end position="376"/>
    </location>
</feature>
<feature type="region of interest" description="Disordered" evidence="1">
    <location>
        <begin position="463"/>
        <end position="511"/>
    </location>
</feature>
<dbReference type="OrthoDB" id="3656171at2"/>
<dbReference type="SMART" id="SM00507">
    <property type="entry name" value="HNHc"/>
    <property type="match status" value="1"/>
</dbReference>
<dbReference type="InterPro" id="IPR003870">
    <property type="entry name" value="DUF222"/>
</dbReference>
<keyword evidence="3" id="KW-0255">Endonuclease</keyword>
<keyword evidence="4" id="KW-1185">Reference proteome</keyword>
<feature type="compositionally biased region" description="Basic and acidic residues" evidence="1">
    <location>
        <begin position="226"/>
        <end position="235"/>
    </location>
</feature>
<keyword evidence="3" id="KW-0378">Hydrolase</keyword>
<evidence type="ECO:0000259" key="2">
    <source>
        <dbReference type="SMART" id="SM00507"/>
    </source>
</evidence>
<reference evidence="3" key="1">
    <citation type="submission" date="2021-01" db="EMBL/GenBank/DDBJ databases">
        <title>Whole genome shotgun sequence of Verrucosispora sediminis NBRC 107745.</title>
        <authorList>
            <person name="Komaki H."/>
            <person name="Tamura T."/>
        </authorList>
    </citation>
    <scope>NUCLEOTIDE SEQUENCE</scope>
    <source>
        <strain evidence="3">NBRC 107745</strain>
    </source>
</reference>
<keyword evidence="3" id="KW-0540">Nuclease</keyword>
<feature type="compositionally biased region" description="Basic and acidic residues" evidence="1">
    <location>
        <begin position="473"/>
        <end position="487"/>
    </location>
</feature>
<evidence type="ECO:0000256" key="1">
    <source>
        <dbReference type="SAM" id="MobiDB-lite"/>
    </source>
</evidence>
<organism evidence="3 4">
    <name type="scientific">Micromonospora sediminimaris</name>
    <dbReference type="NCBI Taxonomy" id="547162"/>
    <lineage>
        <taxon>Bacteria</taxon>
        <taxon>Bacillati</taxon>
        <taxon>Actinomycetota</taxon>
        <taxon>Actinomycetes</taxon>
        <taxon>Micromonosporales</taxon>
        <taxon>Micromonosporaceae</taxon>
        <taxon>Micromonospora</taxon>
    </lineage>
</organism>
<proteinExistence type="predicted"/>
<dbReference type="AlphaFoldDB" id="A0A9W5XL93"/>
<protein>
    <submittedName>
        <fullName evidence="3">HNH endonuclease</fullName>
    </submittedName>
</protein>
<dbReference type="EMBL" id="BOPD01000023">
    <property type="protein sequence ID" value="GIJ34744.1"/>
    <property type="molecule type" value="Genomic_DNA"/>
</dbReference>
<feature type="compositionally biased region" description="Basic residues" evidence="1">
    <location>
        <begin position="500"/>
        <end position="511"/>
    </location>
</feature>
<feature type="region of interest" description="Disordered" evidence="1">
    <location>
        <begin position="216"/>
        <end position="235"/>
    </location>
</feature>
<comment type="caution">
    <text evidence="3">The sequence shown here is derived from an EMBL/GenBank/DDBJ whole genome shotgun (WGS) entry which is preliminary data.</text>
</comment>